<sequence length="231" mass="26711">MDRQQSNVDRFLKLGYSYGDILRVLGSLRYDAQTNDILEVLIKTCRSTSRSSQAARPGHSSPLQLVPRGCSPPLQTQTSLIGPEEERESGGRFRPIVIDGSNVAMSHGNKQVFSCRGVQLAVKWFWERGHRDITVFVPLWRKEQTRPEAPITDQHILHELERRKILVFTPSRCVNGKRVVCYDDRYIVKLAYDSDGIIVSNDNYRDLQIEKPQWKKFIEERLLMYTFANDK</sequence>
<keyword evidence="7" id="KW-0378">Hydrolase</keyword>
<dbReference type="OrthoDB" id="392925at2759"/>
<gene>
    <name evidence="13" type="ORF">JZ751_005021</name>
</gene>
<dbReference type="GO" id="GO:0008270">
    <property type="term" value="F:zinc ion binding"/>
    <property type="evidence" value="ECO:0007669"/>
    <property type="project" value="UniProtKB-KW"/>
</dbReference>
<evidence type="ECO:0000256" key="4">
    <source>
        <dbReference type="ARBA" id="ARBA00022723"/>
    </source>
</evidence>
<evidence type="ECO:0000256" key="7">
    <source>
        <dbReference type="ARBA" id="ARBA00022801"/>
    </source>
</evidence>
<dbReference type="InterPro" id="IPR051101">
    <property type="entry name" value="ZC3H12/N4BP1_RNase_Reg"/>
</dbReference>
<comment type="similarity">
    <text evidence="2">Belongs to the ZC3H12 family.</text>
</comment>
<comment type="caution">
    <text evidence="13">The sequence shown here is derived from an EMBL/GenBank/DDBJ whole genome shotgun (WGS) entry which is preliminary data.</text>
</comment>
<dbReference type="GO" id="GO:0004521">
    <property type="term" value="F:RNA endonuclease activity"/>
    <property type="evidence" value="ECO:0007669"/>
    <property type="project" value="TreeGrafter"/>
</dbReference>
<evidence type="ECO:0000259" key="11">
    <source>
        <dbReference type="Pfam" id="PF11977"/>
    </source>
</evidence>
<dbReference type="Gene3D" id="3.40.50.11980">
    <property type="match status" value="1"/>
</dbReference>
<dbReference type="GO" id="GO:0036464">
    <property type="term" value="C:cytoplasmic ribonucleoprotein granule"/>
    <property type="evidence" value="ECO:0007669"/>
    <property type="project" value="TreeGrafter"/>
</dbReference>
<dbReference type="GO" id="GO:0016787">
    <property type="term" value="F:hydrolase activity"/>
    <property type="evidence" value="ECO:0007669"/>
    <property type="project" value="UniProtKB-KW"/>
</dbReference>
<keyword evidence="8" id="KW-0862">Zinc</keyword>
<dbReference type="CDD" id="cd18729">
    <property type="entry name" value="PIN_Zc3h12-like"/>
    <property type="match status" value="1"/>
</dbReference>
<comment type="cofactor">
    <cofactor evidence="1">
        <name>Mg(2+)</name>
        <dbReference type="ChEBI" id="CHEBI:18420"/>
    </cofactor>
</comment>
<feature type="domain" description="Rege-1 UBA-like" evidence="12">
    <location>
        <begin position="5"/>
        <end position="43"/>
    </location>
</feature>
<keyword evidence="14" id="KW-1185">Reference proteome</keyword>
<evidence type="ECO:0000256" key="6">
    <source>
        <dbReference type="ARBA" id="ARBA00022771"/>
    </source>
</evidence>
<dbReference type="InterPro" id="IPR040546">
    <property type="entry name" value="Rege-1_UBA-like"/>
</dbReference>
<protein>
    <submittedName>
        <fullName evidence="13">Uncharacterized protein</fullName>
    </submittedName>
</protein>
<keyword evidence="4" id="KW-0479">Metal-binding</keyword>
<evidence type="ECO:0000256" key="2">
    <source>
        <dbReference type="ARBA" id="ARBA00010922"/>
    </source>
</evidence>
<dbReference type="PANTHER" id="PTHR12876:SF11">
    <property type="entry name" value="RIBONUCLEASE ZC3H12D-RELATED"/>
    <property type="match status" value="1"/>
</dbReference>
<evidence type="ECO:0000256" key="9">
    <source>
        <dbReference type="ARBA" id="ARBA00022842"/>
    </source>
</evidence>
<keyword evidence="6" id="KW-0863">Zinc-finger</keyword>
<dbReference type="GO" id="GO:0003729">
    <property type="term" value="F:mRNA binding"/>
    <property type="evidence" value="ECO:0007669"/>
    <property type="project" value="TreeGrafter"/>
</dbReference>
<evidence type="ECO:0000259" key="12">
    <source>
        <dbReference type="Pfam" id="PF18039"/>
    </source>
</evidence>
<keyword evidence="9" id="KW-0460">Magnesium</keyword>
<evidence type="ECO:0000256" key="3">
    <source>
        <dbReference type="ARBA" id="ARBA00022722"/>
    </source>
</evidence>
<dbReference type="AlphaFoldDB" id="A0A8T2P4K9"/>
<dbReference type="GO" id="GO:0005634">
    <property type="term" value="C:nucleus"/>
    <property type="evidence" value="ECO:0007669"/>
    <property type="project" value="TreeGrafter"/>
</dbReference>
<dbReference type="FunFam" id="3.40.50.11980:FF:000001">
    <property type="entry name" value="ZC3H12A isoform 1"/>
    <property type="match status" value="1"/>
</dbReference>
<dbReference type="EMBL" id="JAFBMS010000013">
    <property type="protein sequence ID" value="KAG9347454.1"/>
    <property type="molecule type" value="Genomic_DNA"/>
</dbReference>
<evidence type="ECO:0000256" key="8">
    <source>
        <dbReference type="ARBA" id="ARBA00022833"/>
    </source>
</evidence>
<dbReference type="Pfam" id="PF18039">
    <property type="entry name" value="UBA_6"/>
    <property type="match status" value="1"/>
</dbReference>
<reference evidence="13" key="1">
    <citation type="thesis" date="2021" institute="BYU ScholarsArchive" country="Provo, UT, USA">
        <title>Applications of and Algorithms for Genome Assembly and Genomic Analyses with an Emphasis on Marine Teleosts.</title>
        <authorList>
            <person name="Pickett B.D."/>
        </authorList>
    </citation>
    <scope>NUCLEOTIDE SEQUENCE</scope>
    <source>
        <strain evidence="13">HI-2016</strain>
    </source>
</reference>
<proteinExistence type="inferred from homology"/>
<keyword evidence="3" id="KW-0540">Nuclease</keyword>
<organism evidence="13 14">
    <name type="scientific">Albula glossodonta</name>
    <name type="common">roundjaw bonefish</name>
    <dbReference type="NCBI Taxonomy" id="121402"/>
    <lineage>
        <taxon>Eukaryota</taxon>
        <taxon>Metazoa</taxon>
        <taxon>Chordata</taxon>
        <taxon>Craniata</taxon>
        <taxon>Vertebrata</taxon>
        <taxon>Euteleostomi</taxon>
        <taxon>Actinopterygii</taxon>
        <taxon>Neopterygii</taxon>
        <taxon>Teleostei</taxon>
        <taxon>Albuliformes</taxon>
        <taxon>Albulidae</taxon>
        <taxon>Albula</taxon>
    </lineage>
</organism>
<name>A0A8T2P4K9_9TELE</name>
<feature type="region of interest" description="Disordered" evidence="10">
    <location>
        <begin position="49"/>
        <end position="69"/>
    </location>
</feature>
<evidence type="ECO:0000256" key="1">
    <source>
        <dbReference type="ARBA" id="ARBA00001946"/>
    </source>
</evidence>
<evidence type="ECO:0000313" key="14">
    <source>
        <dbReference type="Proteomes" id="UP000824540"/>
    </source>
</evidence>
<accession>A0A8T2P4K9</accession>
<dbReference type="Pfam" id="PF11977">
    <property type="entry name" value="RNase_Zc3h12a"/>
    <property type="match status" value="1"/>
</dbReference>
<dbReference type="Proteomes" id="UP000824540">
    <property type="component" value="Unassembled WGS sequence"/>
</dbReference>
<keyword evidence="5" id="KW-0255">Endonuclease</keyword>
<evidence type="ECO:0000256" key="10">
    <source>
        <dbReference type="SAM" id="MobiDB-lite"/>
    </source>
</evidence>
<evidence type="ECO:0000313" key="13">
    <source>
        <dbReference type="EMBL" id="KAG9347454.1"/>
    </source>
</evidence>
<evidence type="ECO:0000256" key="5">
    <source>
        <dbReference type="ARBA" id="ARBA00022759"/>
    </source>
</evidence>
<feature type="domain" description="RNase NYN" evidence="11">
    <location>
        <begin position="94"/>
        <end position="231"/>
    </location>
</feature>
<dbReference type="InterPro" id="IPR021869">
    <property type="entry name" value="RNase_Zc3h12_NYN"/>
</dbReference>
<dbReference type="PANTHER" id="PTHR12876">
    <property type="entry name" value="N4BP1-RELATED"/>
    <property type="match status" value="1"/>
</dbReference>